<feature type="binding site" evidence="3">
    <location>
        <position position="50"/>
    </location>
    <ligand>
        <name>a divalent metal cation</name>
        <dbReference type="ChEBI" id="CHEBI:60240"/>
    </ligand>
</feature>
<dbReference type="KEGG" id="cyc:PCC7424_2470"/>
<dbReference type="Proteomes" id="UP000002384">
    <property type="component" value="Chromosome"/>
</dbReference>
<dbReference type="AlphaFoldDB" id="B7KK03"/>
<evidence type="ECO:0000256" key="1">
    <source>
        <dbReference type="ARBA" id="ARBA00008635"/>
    </source>
</evidence>
<dbReference type="InterPro" id="IPR007837">
    <property type="entry name" value="DinB"/>
</dbReference>
<dbReference type="OrthoDB" id="119432at2"/>
<dbReference type="Pfam" id="PF05163">
    <property type="entry name" value="DinB"/>
    <property type="match status" value="1"/>
</dbReference>
<gene>
    <name evidence="4" type="ordered locus">PCC7424_2470</name>
</gene>
<feature type="binding site" evidence="3">
    <location>
        <position position="135"/>
    </location>
    <ligand>
        <name>a divalent metal cation</name>
        <dbReference type="ChEBI" id="CHEBI:60240"/>
    </ligand>
</feature>
<dbReference type="PANTHER" id="PTHR37302:SF1">
    <property type="entry name" value="PROTEIN DINB"/>
    <property type="match status" value="1"/>
</dbReference>
<evidence type="ECO:0000256" key="3">
    <source>
        <dbReference type="PIRSR" id="PIRSR607837-1"/>
    </source>
</evidence>
<dbReference type="Gene3D" id="1.20.120.450">
    <property type="entry name" value="dinb family like domain"/>
    <property type="match status" value="1"/>
</dbReference>
<keyword evidence="5" id="KW-1185">Reference proteome</keyword>
<comment type="similarity">
    <text evidence="1">Belongs to the DinB family.</text>
</comment>
<dbReference type="InterPro" id="IPR034660">
    <property type="entry name" value="DinB/YfiT-like"/>
</dbReference>
<dbReference type="RefSeq" id="WP_015954492.1">
    <property type="nucleotide sequence ID" value="NC_011729.1"/>
</dbReference>
<keyword evidence="2 3" id="KW-0479">Metal-binding</keyword>
<evidence type="ECO:0000313" key="4">
    <source>
        <dbReference type="EMBL" id="ACK70888.1"/>
    </source>
</evidence>
<protein>
    <submittedName>
        <fullName evidence="4">DinB family protein</fullName>
    </submittedName>
</protein>
<dbReference type="eggNOG" id="COG2318">
    <property type="taxonomic scope" value="Bacteria"/>
</dbReference>
<dbReference type="SUPFAM" id="SSF109854">
    <property type="entry name" value="DinB/YfiT-like putative metalloenzymes"/>
    <property type="match status" value="1"/>
</dbReference>
<organism evidence="4 5">
    <name type="scientific">Gloeothece citriformis (strain PCC 7424)</name>
    <name type="common">Cyanothece sp. (strain PCC 7424)</name>
    <dbReference type="NCBI Taxonomy" id="65393"/>
    <lineage>
        <taxon>Bacteria</taxon>
        <taxon>Bacillati</taxon>
        <taxon>Cyanobacteriota</taxon>
        <taxon>Cyanophyceae</taxon>
        <taxon>Oscillatoriophycideae</taxon>
        <taxon>Chroococcales</taxon>
        <taxon>Aphanothecaceae</taxon>
        <taxon>Gloeothece</taxon>
        <taxon>Gloeothece citriformis</taxon>
    </lineage>
</organism>
<name>B7KK03_GLOC7</name>
<feature type="binding site" evidence="3">
    <location>
        <position position="139"/>
    </location>
    <ligand>
        <name>a divalent metal cation</name>
        <dbReference type="ChEBI" id="CHEBI:60240"/>
    </ligand>
</feature>
<dbReference type="HOGENOM" id="CLU_101283_1_1_3"/>
<dbReference type="GO" id="GO:0046872">
    <property type="term" value="F:metal ion binding"/>
    <property type="evidence" value="ECO:0007669"/>
    <property type="project" value="UniProtKB-KW"/>
</dbReference>
<dbReference type="PANTHER" id="PTHR37302">
    <property type="entry name" value="SLR1116 PROTEIN"/>
    <property type="match status" value="1"/>
</dbReference>
<dbReference type="STRING" id="65393.PCC7424_2470"/>
<dbReference type="EMBL" id="CP001291">
    <property type="protein sequence ID" value="ACK70888.1"/>
    <property type="molecule type" value="Genomic_DNA"/>
</dbReference>
<evidence type="ECO:0000313" key="5">
    <source>
        <dbReference type="Proteomes" id="UP000002384"/>
    </source>
</evidence>
<reference evidence="5" key="1">
    <citation type="journal article" date="2011" name="MBio">
        <title>Novel metabolic attributes of the genus Cyanothece, comprising a group of unicellular nitrogen-fixing Cyanobacteria.</title>
        <authorList>
            <person name="Bandyopadhyay A."/>
            <person name="Elvitigala T."/>
            <person name="Welsh E."/>
            <person name="Stockel J."/>
            <person name="Liberton M."/>
            <person name="Min H."/>
            <person name="Sherman L.A."/>
            <person name="Pakrasi H.B."/>
        </authorList>
    </citation>
    <scope>NUCLEOTIDE SEQUENCE [LARGE SCALE GENOMIC DNA]</scope>
    <source>
        <strain evidence="5">PCC 7424</strain>
    </source>
</reference>
<evidence type="ECO:0000256" key="2">
    <source>
        <dbReference type="ARBA" id="ARBA00022723"/>
    </source>
</evidence>
<accession>B7KK03</accession>
<sequence length="167" mass="20250">MITPNYLETMALYNKWQNENLFKMCDELGDEQLHLNRKMFFDSIFKTLNHIINVDETIHFLIHHSTLPKFEPSLILYSRYSELTSARFNFDQKLVKEAQECSQVWLDENLQFWSERLNRNRKVARGFFYVQMFNHQTHHRSQITSELYKIGIDYGSTDLPYNPYYEF</sequence>
<proteinExistence type="inferred from homology"/>